<evidence type="ECO:0000313" key="1">
    <source>
        <dbReference type="EMBL" id="MBS5332653.1"/>
    </source>
</evidence>
<accession>A0A943DHN0</accession>
<dbReference type="EMBL" id="JAGZGG010000021">
    <property type="protein sequence ID" value="MBS5332653.1"/>
    <property type="molecule type" value="Genomic_DNA"/>
</dbReference>
<gene>
    <name evidence="1" type="ORF">KHY36_09015</name>
</gene>
<evidence type="ECO:0000313" key="2">
    <source>
        <dbReference type="Proteomes" id="UP000759273"/>
    </source>
</evidence>
<reference evidence="1" key="1">
    <citation type="submission" date="2021-02" db="EMBL/GenBank/DDBJ databases">
        <title>Infant gut strain persistence is associated with maternal origin, phylogeny, and functional potential including surface adhesion and iron acquisition.</title>
        <authorList>
            <person name="Lou Y.C."/>
        </authorList>
    </citation>
    <scope>NUCLEOTIDE SEQUENCE</scope>
    <source>
        <strain evidence="1">L3_101_000M1_dasL3_101_000M1_concoct_87</strain>
    </source>
</reference>
<name>A0A943DHN0_9FIRM</name>
<organism evidence="1 2">
    <name type="scientific">Subdoligranulum variabile</name>
    <dbReference type="NCBI Taxonomy" id="214851"/>
    <lineage>
        <taxon>Bacteria</taxon>
        <taxon>Bacillati</taxon>
        <taxon>Bacillota</taxon>
        <taxon>Clostridia</taxon>
        <taxon>Eubacteriales</taxon>
        <taxon>Oscillospiraceae</taxon>
        <taxon>Subdoligranulum</taxon>
    </lineage>
</organism>
<protein>
    <submittedName>
        <fullName evidence="1">Uncharacterized protein</fullName>
    </submittedName>
</protein>
<dbReference type="AlphaFoldDB" id="A0A943DHN0"/>
<comment type="caution">
    <text evidence="1">The sequence shown here is derived from an EMBL/GenBank/DDBJ whole genome shotgun (WGS) entry which is preliminary data.</text>
</comment>
<proteinExistence type="predicted"/>
<dbReference type="Proteomes" id="UP000759273">
    <property type="component" value="Unassembled WGS sequence"/>
</dbReference>
<sequence length="527" mass="56877">MYPVSERYKTAIRARARTDRVVGTLTLTDGTVLALGVQDFMSGSLTLDNQCVTGEELAFGCVYLGQAAFSLRTSLSRYAFYGAKLVLRYELQLPGGSWEAVPLGVYTVAEAERKALYVSIKAYDNILPLQSRWDGTAIQGNAYEMLAQIADGCGLELGQTAEEIAALNPNAALACQLSAADGLTTWRDYVAAIAQLLGGFGTVDRAGRLVIRQFAKTSCVSLGADARSEAGVSDFRCHYAALTVATQSGSYAAGGGQDTGLTMAIADMPLAEKGLPDTRQGITDNLFAELRQLDYTPATVTMPGDPALEPGDRVALPQADGTAPEMLVTHFVWHYHGRQTLKSVGRNPYLTNNSDGTTEKLLRKVQNSAESKRLVYYSFTNTAALTVRTAETPAVSIAFAALEDTSAMFLAQLLLTAEPEGNDPLTLEVRYYVNEVRVENFTPQQRLLAGAHTLALFYPFASVEANAAKRLSVRLVCTGGTVKIAPYNIKATVTGQGMASELPWDGTLQFEELLMPLQLTERKVILE</sequence>